<evidence type="ECO:0000313" key="1">
    <source>
        <dbReference type="EMBL" id="MBX48724.1"/>
    </source>
</evidence>
<name>A0A2P2P1V9_RHIMU</name>
<reference evidence="1" key="1">
    <citation type="submission" date="2018-02" db="EMBL/GenBank/DDBJ databases">
        <title>Rhizophora mucronata_Transcriptome.</title>
        <authorList>
            <person name="Meera S.P."/>
            <person name="Sreeshan A."/>
            <person name="Augustine A."/>
        </authorList>
    </citation>
    <scope>NUCLEOTIDE SEQUENCE</scope>
    <source>
        <tissue evidence="1">Leaf</tissue>
    </source>
</reference>
<dbReference type="EMBL" id="GGEC01068240">
    <property type="protein sequence ID" value="MBX48724.1"/>
    <property type="molecule type" value="Transcribed_RNA"/>
</dbReference>
<sequence length="13" mass="1708">MKRYNYQVSFMKL</sequence>
<protein>
    <submittedName>
        <fullName evidence="1">Uncharacterized protein</fullName>
    </submittedName>
</protein>
<proteinExistence type="predicted"/>
<accession>A0A2P2P1V9</accession>
<organism evidence="1">
    <name type="scientific">Rhizophora mucronata</name>
    <name type="common">Asiatic mangrove</name>
    <dbReference type="NCBI Taxonomy" id="61149"/>
    <lineage>
        <taxon>Eukaryota</taxon>
        <taxon>Viridiplantae</taxon>
        <taxon>Streptophyta</taxon>
        <taxon>Embryophyta</taxon>
        <taxon>Tracheophyta</taxon>
        <taxon>Spermatophyta</taxon>
        <taxon>Magnoliopsida</taxon>
        <taxon>eudicotyledons</taxon>
        <taxon>Gunneridae</taxon>
        <taxon>Pentapetalae</taxon>
        <taxon>rosids</taxon>
        <taxon>fabids</taxon>
        <taxon>Malpighiales</taxon>
        <taxon>Rhizophoraceae</taxon>
        <taxon>Rhizophora</taxon>
    </lineage>
</organism>